<dbReference type="SUPFAM" id="SSF55729">
    <property type="entry name" value="Acyl-CoA N-acyltransferases (Nat)"/>
    <property type="match status" value="1"/>
</dbReference>
<protein>
    <recommendedName>
        <fullName evidence="4">Ornithine decarboxylase antizyme</fullName>
    </recommendedName>
</protein>
<reference evidence="6 7" key="1">
    <citation type="journal article" date="2011" name="Science">
        <title>Comparative functional genomics of the fission yeasts.</title>
        <authorList>
            <person name="Rhind N."/>
            <person name="Chen Z."/>
            <person name="Yassour M."/>
            <person name="Thompson D.A."/>
            <person name="Haas B.J."/>
            <person name="Habib N."/>
            <person name="Wapinski I."/>
            <person name="Roy S."/>
            <person name="Lin M.F."/>
            <person name="Heiman D.I."/>
            <person name="Young S.K."/>
            <person name="Furuya K."/>
            <person name="Guo Y."/>
            <person name="Pidoux A."/>
            <person name="Chen H.M."/>
            <person name="Robbertse B."/>
            <person name="Goldberg J.M."/>
            <person name="Aoki K."/>
            <person name="Bayne E.H."/>
            <person name="Berlin A.M."/>
            <person name="Desjardins C.A."/>
            <person name="Dobbs E."/>
            <person name="Dukaj L."/>
            <person name="Fan L."/>
            <person name="FitzGerald M.G."/>
            <person name="French C."/>
            <person name="Gujja S."/>
            <person name="Hansen K."/>
            <person name="Keifenheim D."/>
            <person name="Levin J.Z."/>
            <person name="Mosher R.A."/>
            <person name="Mueller C.A."/>
            <person name="Pfiffner J."/>
            <person name="Priest M."/>
            <person name="Russ C."/>
            <person name="Smialowska A."/>
            <person name="Swoboda P."/>
            <person name="Sykes S.M."/>
            <person name="Vaughn M."/>
            <person name="Vengrova S."/>
            <person name="Yoder R."/>
            <person name="Zeng Q."/>
            <person name="Allshire R."/>
            <person name="Baulcombe D."/>
            <person name="Birren B.W."/>
            <person name="Brown W."/>
            <person name="Ekwall K."/>
            <person name="Kellis M."/>
            <person name="Leatherwood J."/>
            <person name="Levin H."/>
            <person name="Margalit H."/>
            <person name="Martienssen R."/>
            <person name="Nieduszynski C.A."/>
            <person name="Spatafora J.W."/>
            <person name="Friedman N."/>
            <person name="Dalgaard J.Z."/>
            <person name="Baumann P."/>
            <person name="Niki H."/>
            <person name="Regev A."/>
            <person name="Nusbaum C."/>
        </authorList>
    </citation>
    <scope>NUCLEOTIDE SEQUENCE [LARGE SCALE GENOMIC DNA]</scope>
    <source>
        <strain evidence="7">yFS286</strain>
    </source>
</reference>
<sequence length="208" mass="23965">MAFRNPMYQLSNVDDIDSEVLNSRFLSETKDDGFSRRRTTLAEGRNGVPEVLERTRPRIAHKRQRRRHVPRWISDSFRTCLPSPSGKWKEQTANEGEGRVKSSWLAACDERIGIAEPTNYWHGIVRTEDDSSKTLYLIPETWEDVHLKEGFVAIIDLAAERLQCSKLILFVDKNLSALSYLVKSLHWVGFEPVPHLDCVDHVLFGMEL</sequence>
<evidence type="ECO:0000256" key="2">
    <source>
        <dbReference type="ARBA" id="ARBA00008796"/>
    </source>
</evidence>
<comment type="subunit">
    <text evidence="3">Interacts with ODC and thereby sterically blocks ODC homodimerization.</text>
</comment>
<proteinExistence type="inferred from homology"/>
<evidence type="ECO:0000256" key="1">
    <source>
        <dbReference type="ARBA" id="ARBA00002307"/>
    </source>
</evidence>
<dbReference type="GO" id="GO:0045732">
    <property type="term" value="P:positive regulation of protein catabolic process"/>
    <property type="evidence" value="ECO:0007669"/>
    <property type="project" value="TreeGrafter"/>
</dbReference>
<dbReference type="Gene3D" id="3.40.630.60">
    <property type="match status" value="1"/>
</dbReference>
<evidence type="ECO:0000256" key="3">
    <source>
        <dbReference type="ARBA" id="ARBA00011486"/>
    </source>
</evidence>
<dbReference type="EMBL" id="KE503206">
    <property type="protein sequence ID" value="EPX75157.1"/>
    <property type="molecule type" value="Genomic_DNA"/>
</dbReference>
<dbReference type="AlphaFoldDB" id="S9Q550"/>
<dbReference type="InterPro" id="IPR002993">
    <property type="entry name" value="ODC_AZ"/>
</dbReference>
<dbReference type="OMA" id="HVPRWIS"/>
<dbReference type="InterPro" id="IPR016181">
    <property type="entry name" value="Acyl_CoA_acyltransferase"/>
</dbReference>
<dbReference type="HOGENOM" id="CLU_1225409_0_0_1"/>
<dbReference type="GO" id="GO:0005737">
    <property type="term" value="C:cytoplasm"/>
    <property type="evidence" value="ECO:0007669"/>
    <property type="project" value="TreeGrafter"/>
</dbReference>
<evidence type="ECO:0000256" key="4">
    <source>
        <dbReference type="ARBA" id="ARBA00017712"/>
    </source>
</evidence>
<dbReference type="RefSeq" id="XP_013017602.1">
    <property type="nucleotide sequence ID" value="XM_013162148.1"/>
</dbReference>
<comment type="function">
    <text evidence="1">Ornithine decarboxylase (ODC) antizyme protein that negatively regulates ODC activity and intracellular polyamine biosynthesis in response to increased intracellular polyamine levels. Binds to ODC monomers, inhibiting the assembly of the functional ODC homodimer, and targets the monomers for ubiquitin-independent proteolytic destruction by the 26S proteasome.</text>
</comment>
<dbReference type="InterPro" id="IPR038581">
    <property type="entry name" value="ODC_AZ_sf"/>
</dbReference>
<dbReference type="OrthoDB" id="5959761at2759"/>
<name>S9Q550_SCHOY</name>
<dbReference type="GO" id="GO:0075523">
    <property type="term" value="P:viral translational frameshifting"/>
    <property type="evidence" value="ECO:0007669"/>
    <property type="project" value="UniProtKB-KW"/>
</dbReference>
<dbReference type="PANTHER" id="PTHR10279:SF10">
    <property type="entry name" value="ORNITHINE DECARBOXYLASE ANTIZYME"/>
    <property type="match status" value="1"/>
</dbReference>
<accession>S9Q550</accession>
<organism evidence="6 7">
    <name type="scientific">Schizosaccharomyces octosporus (strain yFS286)</name>
    <name type="common">Fission yeast</name>
    <name type="synonym">Octosporomyces octosporus</name>
    <dbReference type="NCBI Taxonomy" id="483514"/>
    <lineage>
        <taxon>Eukaryota</taxon>
        <taxon>Fungi</taxon>
        <taxon>Dikarya</taxon>
        <taxon>Ascomycota</taxon>
        <taxon>Taphrinomycotina</taxon>
        <taxon>Schizosaccharomycetes</taxon>
        <taxon>Schizosaccharomycetales</taxon>
        <taxon>Schizosaccharomycetaceae</taxon>
        <taxon>Schizosaccharomyces</taxon>
    </lineage>
</organism>
<dbReference type="PANTHER" id="PTHR10279">
    <property type="entry name" value="ORNITHINE DECARBOXYLASE ANTIZYME"/>
    <property type="match status" value="1"/>
</dbReference>
<gene>
    <name evidence="6" type="ORF">SOCG_04402</name>
</gene>
<dbReference type="eggNOG" id="KOG4387">
    <property type="taxonomic scope" value="Eukaryota"/>
</dbReference>
<dbReference type="GO" id="GO:0008073">
    <property type="term" value="F:ornithine decarboxylase inhibitor activity"/>
    <property type="evidence" value="ECO:0007669"/>
    <property type="project" value="InterPro"/>
</dbReference>
<dbReference type="Pfam" id="PF02100">
    <property type="entry name" value="ODC_AZ"/>
    <property type="match status" value="1"/>
</dbReference>
<keyword evidence="5" id="KW-0688">Ribosomal frameshifting</keyword>
<dbReference type="GeneID" id="25033364"/>
<dbReference type="GO" id="GO:0005634">
    <property type="term" value="C:nucleus"/>
    <property type="evidence" value="ECO:0007669"/>
    <property type="project" value="TreeGrafter"/>
</dbReference>
<dbReference type="VEuPathDB" id="FungiDB:SOCG_04402"/>
<evidence type="ECO:0000256" key="5">
    <source>
        <dbReference type="ARBA" id="ARBA00022758"/>
    </source>
</evidence>
<comment type="similarity">
    <text evidence="2">Belongs to the ODC antizyme family.</text>
</comment>
<dbReference type="Proteomes" id="UP000016088">
    <property type="component" value="Unassembled WGS sequence"/>
</dbReference>
<evidence type="ECO:0000313" key="7">
    <source>
        <dbReference type="Proteomes" id="UP000016088"/>
    </source>
</evidence>
<keyword evidence="7" id="KW-1185">Reference proteome</keyword>
<evidence type="ECO:0000313" key="6">
    <source>
        <dbReference type="EMBL" id="EPX75157.1"/>
    </source>
</evidence>